<keyword evidence="2" id="KW-1185">Reference proteome</keyword>
<dbReference type="EMBL" id="FTMS01000001">
    <property type="protein sequence ID" value="SIP90131.1"/>
    <property type="molecule type" value="Genomic_DNA"/>
</dbReference>
<protein>
    <recommendedName>
        <fullName evidence="3">Fic/DOC family protein</fullName>
    </recommendedName>
</protein>
<name>A0A1N6NDK0_9SPIO</name>
<organism evidence="1 2">
    <name type="scientific">Alkalispirochaeta americana</name>
    <dbReference type="NCBI Taxonomy" id="159291"/>
    <lineage>
        <taxon>Bacteria</taxon>
        <taxon>Pseudomonadati</taxon>
        <taxon>Spirochaetota</taxon>
        <taxon>Spirochaetia</taxon>
        <taxon>Spirochaetales</taxon>
        <taxon>Spirochaetaceae</taxon>
        <taxon>Alkalispirochaeta</taxon>
    </lineage>
</organism>
<dbReference type="OrthoDB" id="9813719at2"/>
<evidence type="ECO:0000313" key="1">
    <source>
        <dbReference type="EMBL" id="SIP90131.1"/>
    </source>
</evidence>
<sequence>MTTLRRFPGEFSSMPATVRWYLADLGEFKGRQEMLTRRASQKLQALWQHALVESTVSSNRIEGVEIDQSRINTVVFGPPHLRDRDEEEVREYRQALSRIHDDGDAIPITEKTVLDLHRLVRGDTWDAGAYKEYEQRLSDVGNGRGNKTELILQAIAKKNQSFSISGIRDRCLEVSLEMVRRILKRLRDDKRIQSTGRGHNARWRKTVNW</sequence>
<evidence type="ECO:0000313" key="2">
    <source>
        <dbReference type="Proteomes" id="UP000186400"/>
    </source>
</evidence>
<accession>A0A1N6NDK0</accession>
<dbReference type="STRING" id="159291.SAMN05920897_101201"/>
<gene>
    <name evidence="1" type="ORF">SAMN05920897_101201</name>
</gene>
<dbReference type="Proteomes" id="UP000186400">
    <property type="component" value="Unassembled WGS sequence"/>
</dbReference>
<dbReference type="InterPro" id="IPR036597">
    <property type="entry name" value="Fido-like_dom_sf"/>
</dbReference>
<dbReference type="AlphaFoldDB" id="A0A1N6NDK0"/>
<proteinExistence type="predicted"/>
<dbReference type="Gene3D" id="1.10.3290.10">
    <property type="entry name" value="Fido-like domain"/>
    <property type="match status" value="1"/>
</dbReference>
<evidence type="ECO:0008006" key="3">
    <source>
        <dbReference type="Google" id="ProtNLM"/>
    </source>
</evidence>
<reference evidence="1 2" key="1">
    <citation type="submission" date="2017-01" db="EMBL/GenBank/DDBJ databases">
        <authorList>
            <person name="Mah S.A."/>
            <person name="Swanson W.J."/>
            <person name="Moy G.W."/>
            <person name="Vacquier V.D."/>
        </authorList>
    </citation>
    <scope>NUCLEOTIDE SEQUENCE [LARGE SCALE GENOMIC DNA]</scope>
    <source>
        <strain evidence="1 2">ASpG1</strain>
    </source>
</reference>